<evidence type="ECO:0000313" key="2">
    <source>
        <dbReference type="EMBL" id="URE05179.1"/>
    </source>
</evidence>
<dbReference type="EMBL" id="CP097507">
    <property type="protein sequence ID" value="URE05179.1"/>
    <property type="molecule type" value="Genomic_DNA"/>
</dbReference>
<proteinExistence type="predicted"/>
<protein>
    <submittedName>
        <fullName evidence="2">Inositol-1,4,5-trisphosphate 5-phosphatase</fullName>
    </submittedName>
</protein>
<dbReference type="Proteomes" id="UP001055439">
    <property type="component" value="Chromosome 5"/>
</dbReference>
<keyword evidence="3" id="KW-1185">Reference proteome</keyword>
<feature type="compositionally biased region" description="Basic residues" evidence="1">
    <location>
        <begin position="148"/>
        <end position="166"/>
    </location>
</feature>
<accession>A0A9E7K5F0</accession>
<dbReference type="OrthoDB" id="62798at2759"/>
<sequence length="187" mass="21801">MARRSQLPIGFREQRHPSTVAEERLGKLVAEGPASDRTESRTCVRRLGGREDIFSSDIQIPCEFRHLRRRSSKIEREKAHPRLVRSYTVAGEGDEANELRERRIAVLRPPPGLLPLLCTDERRPVRPRRGEGGRRGFPKERRLRIWGAGRRRRRRRRRRRGGRCRPRTGATGKPTDSEPVTILFFFH</sequence>
<name>A0A9E7K5F0_9LILI</name>
<organism evidence="2 3">
    <name type="scientific">Musa troglodytarum</name>
    <name type="common">fe'i banana</name>
    <dbReference type="NCBI Taxonomy" id="320322"/>
    <lineage>
        <taxon>Eukaryota</taxon>
        <taxon>Viridiplantae</taxon>
        <taxon>Streptophyta</taxon>
        <taxon>Embryophyta</taxon>
        <taxon>Tracheophyta</taxon>
        <taxon>Spermatophyta</taxon>
        <taxon>Magnoliopsida</taxon>
        <taxon>Liliopsida</taxon>
        <taxon>Zingiberales</taxon>
        <taxon>Musaceae</taxon>
        <taxon>Musa</taxon>
    </lineage>
</organism>
<reference evidence="2" key="1">
    <citation type="submission" date="2022-05" db="EMBL/GenBank/DDBJ databases">
        <title>The Musa troglodytarum L. genome provides insights into the mechanism of non-climacteric behaviour and enrichment of carotenoids.</title>
        <authorList>
            <person name="Wang J."/>
        </authorList>
    </citation>
    <scope>NUCLEOTIDE SEQUENCE</scope>
    <source>
        <tissue evidence="2">Leaf</tissue>
    </source>
</reference>
<evidence type="ECO:0000313" key="3">
    <source>
        <dbReference type="Proteomes" id="UP001055439"/>
    </source>
</evidence>
<gene>
    <name evidence="2" type="ORF">MUK42_19346</name>
</gene>
<evidence type="ECO:0000256" key="1">
    <source>
        <dbReference type="SAM" id="MobiDB-lite"/>
    </source>
</evidence>
<feature type="region of interest" description="Disordered" evidence="1">
    <location>
        <begin position="148"/>
        <end position="179"/>
    </location>
</feature>
<dbReference type="AlphaFoldDB" id="A0A9E7K5F0"/>